<dbReference type="Proteomes" id="UP000316199">
    <property type="component" value="Unassembled WGS sequence"/>
</dbReference>
<sequence length="133" mass="14692">MNYKDRFDEMPINQLLGITLVEQLPGYGRVQLIINEDTPEGIGGSVNGGVLATMVDMSMLVAVFSSLSEKEKPAGTAELNISYLRQAHGKKIFATAKEIKRGRQLVVCDVDITDDNDRLCAKARATYAFRVLR</sequence>
<accession>A0A520RWR9</accession>
<dbReference type="GO" id="GO:0047617">
    <property type="term" value="F:fatty acyl-CoA hydrolase activity"/>
    <property type="evidence" value="ECO:0007669"/>
    <property type="project" value="InterPro"/>
</dbReference>
<dbReference type="InterPro" id="IPR039298">
    <property type="entry name" value="ACOT13"/>
</dbReference>
<evidence type="ECO:0000313" key="5">
    <source>
        <dbReference type="Proteomes" id="UP000316199"/>
    </source>
</evidence>
<dbReference type="PANTHER" id="PTHR21660:SF1">
    <property type="entry name" value="ACYL-COENZYME A THIOESTERASE 13"/>
    <property type="match status" value="1"/>
</dbReference>
<organism evidence="4 5">
    <name type="scientific">OM182 bacterium</name>
    <dbReference type="NCBI Taxonomy" id="2510334"/>
    <lineage>
        <taxon>Bacteria</taxon>
        <taxon>Pseudomonadati</taxon>
        <taxon>Pseudomonadota</taxon>
        <taxon>Gammaproteobacteria</taxon>
        <taxon>OMG group</taxon>
        <taxon>OM182 clade</taxon>
    </lineage>
</organism>
<evidence type="ECO:0000256" key="1">
    <source>
        <dbReference type="ARBA" id="ARBA00008324"/>
    </source>
</evidence>
<dbReference type="SUPFAM" id="SSF54637">
    <property type="entry name" value="Thioesterase/thiol ester dehydrase-isomerase"/>
    <property type="match status" value="1"/>
</dbReference>
<dbReference type="InterPro" id="IPR006683">
    <property type="entry name" value="Thioestr_dom"/>
</dbReference>
<evidence type="ECO:0000256" key="2">
    <source>
        <dbReference type="ARBA" id="ARBA00022801"/>
    </source>
</evidence>
<dbReference type="InterPro" id="IPR003736">
    <property type="entry name" value="PAAI_dom"/>
</dbReference>
<dbReference type="AlphaFoldDB" id="A0A520RWR9"/>
<evidence type="ECO:0000313" key="4">
    <source>
        <dbReference type="EMBL" id="RZO74676.1"/>
    </source>
</evidence>
<dbReference type="InterPro" id="IPR029069">
    <property type="entry name" value="HotDog_dom_sf"/>
</dbReference>
<evidence type="ECO:0000259" key="3">
    <source>
        <dbReference type="Pfam" id="PF03061"/>
    </source>
</evidence>
<dbReference type="Pfam" id="PF03061">
    <property type="entry name" value="4HBT"/>
    <property type="match status" value="1"/>
</dbReference>
<dbReference type="EMBL" id="SHAG01000067">
    <property type="protein sequence ID" value="RZO74676.1"/>
    <property type="molecule type" value="Genomic_DNA"/>
</dbReference>
<keyword evidence="2" id="KW-0378">Hydrolase</keyword>
<comment type="similarity">
    <text evidence="1">Belongs to the thioesterase PaaI family.</text>
</comment>
<reference evidence="4 5" key="1">
    <citation type="submission" date="2019-02" db="EMBL/GenBank/DDBJ databases">
        <title>Prokaryotic population dynamics and viral predation in marine succession experiment using metagenomics: the confinement effect.</title>
        <authorList>
            <person name="Haro-Moreno J.M."/>
            <person name="Rodriguez-Valera F."/>
            <person name="Lopez-Perez M."/>
        </authorList>
    </citation>
    <scope>NUCLEOTIDE SEQUENCE [LARGE SCALE GENOMIC DNA]</scope>
    <source>
        <strain evidence="4">MED-G157</strain>
    </source>
</reference>
<comment type="caution">
    <text evidence="4">The sequence shown here is derived from an EMBL/GenBank/DDBJ whole genome shotgun (WGS) entry which is preliminary data.</text>
</comment>
<protein>
    <submittedName>
        <fullName evidence="4">PaaI family thioesterase</fullName>
    </submittedName>
</protein>
<gene>
    <name evidence="4" type="ORF">EVA68_08635</name>
</gene>
<dbReference type="NCBIfam" id="TIGR00369">
    <property type="entry name" value="unchar_dom_1"/>
    <property type="match status" value="1"/>
</dbReference>
<feature type="domain" description="Thioesterase" evidence="3">
    <location>
        <begin position="43"/>
        <end position="121"/>
    </location>
</feature>
<name>A0A520RWR9_9GAMM</name>
<dbReference type="PANTHER" id="PTHR21660">
    <property type="entry name" value="THIOESTERASE SUPERFAMILY MEMBER-RELATED"/>
    <property type="match status" value="1"/>
</dbReference>
<proteinExistence type="inferred from homology"/>
<dbReference type="CDD" id="cd03443">
    <property type="entry name" value="PaaI_thioesterase"/>
    <property type="match status" value="1"/>
</dbReference>
<dbReference type="Gene3D" id="3.10.129.10">
    <property type="entry name" value="Hotdog Thioesterase"/>
    <property type="match status" value="1"/>
</dbReference>